<protein>
    <recommendedName>
        <fullName evidence="3">Antitoxin</fullName>
    </recommendedName>
</protein>
<dbReference type="AlphaFoldDB" id="A0A1F2PAL3"/>
<dbReference type="Proteomes" id="UP000186940">
    <property type="component" value="Unassembled WGS sequence"/>
</dbReference>
<evidence type="ECO:0000256" key="2">
    <source>
        <dbReference type="ARBA" id="ARBA00022649"/>
    </source>
</evidence>
<comment type="similarity">
    <text evidence="1 3">Belongs to the UPF0165 family.</text>
</comment>
<keyword evidence="2 3" id="KW-1277">Toxin-antitoxin system</keyword>
<organism evidence="4 5">
    <name type="scientific">Candidatus Syntropharchaeum caldarium</name>
    <dbReference type="NCBI Taxonomy" id="1838285"/>
    <lineage>
        <taxon>Archaea</taxon>
        <taxon>Methanobacteriati</taxon>
        <taxon>Methanobacteriota</taxon>
        <taxon>Stenosarchaea group</taxon>
        <taxon>Methanomicrobia</taxon>
        <taxon>Methanosarcinales</taxon>
        <taxon>ANME-2 cluster</taxon>
        <taxon>Candidatus Syntropharchaeum</taxon>
    </lineage>
</organism>
<dbReference type="SUPFAM" id="SSF141694">
    <property type="entry name" value="AF2212/PG0164-like"/>
    <property type="match status" value="1"/>
</dbReference>
<name>A0A1F2PAL3_9EURY</name>
<evidence type="ECO:0000313" key="5">
    <source>
        <dbReference type="Proteomes" id="UP000186940"/>
    </source>
</evidence>
<dbReference type="InterPro" id="IPR024069">
    <property type="entry name" value="AF2212-like_dom_sf"/>
</dbReference>
<accession>A0A1F2PAL3</accession>
<evidence type="ECO:0000313" key="4">
    <source>
        <dbReference type="EMBL" id="OFV67731.1"/>
    </source>
</evidence>
<evidence type="ECO:0000256" key="1">
    <source>
        <dbReference type="ARBA" id="ARBA00006615"/>
    </source>
</evidence>
<keyword evidence="5" id="KW-1185">Reference proteome</keyword>
<comment type="caution">
    <text evidence="4">The sequence shown here is derived from an EMBL/GenBank/DDBJ whole genome shotgun (WGS) entry which is preliminary data.</text>
</comment>
<evidence type="ECO:0000256" key="3">
    <source>
        <dbReference type="RuleBase" id="RU368051"/>
    </source>
</evidence>
<gene>
    <name evidence="4" type="ORF">SCAL_001106</name>
</gene>
<dbReference type="Pfam" id="PF01954">
    <property type="entry name" value="AF2212-like"/>
    <property type="match status" value="1"/>
</dbReference>
<sequence>MKEIEIIYEDGVFKPLEKVVIEVKDISHRTHFRTFM</sequence>
<reference evidence="4" key="1">
    <citation type="submission" date="2016-05" db="EMBL/GenBank/DDBJ databases">
        <title>Microbial consortia oxidize butane by reversing methanogenesis.</title>
        <authorList>
            <person name="Laso-Perez R."/>
            <person name="Richter M."/>
            <person name="Wegener G."/>
            <person name="Musat F."/>
        </authorList>
    </citation>
    <scope>NUCLEOTIDE SEQUENCE [LARGE SCALE GENOMIC DNA]</scope>
    <source>
        <strain evidence="4">BOX2</strain>
    </source>
</reference>
<dbReference type="EMBL" id="LYOS01000003">
    <property type="protein sequence ID" value="OFV67731.1"/>
    <property type="molecule type" value="Genomic_DNA"/>
</dbReference>
<dbReference type="InterPro" id="IPR008203">
    <property type="entry name" value="AF2212-like"/>
</dbReference>
<dbReference type="Gene3D" id="4.10.1150.10">
    <property type="entry name" value="AF2212/PG0164-like"/>
    <property type="match status" value="1"/>
</dbReference>
<dbReference type="STRING" id="1838285.SCAL_001106"/>
<proteinExistence type="inferred from homology"/>
<comment type="function">
    <text evidence="3">Antitoxin component of a type II toxin-antitoxin (TA) system.</text>
</comment>